<dbReference type="RefSeq" id="WP_009138131.1">
    <property type="nucleotide sequence ID" value="NZ_JH594598.1"/>
</dbReference>
<name>H1DL52_9BACT</name>
<evidence type="ECO:0000313" key="4">
    <source>
        <dbReference type="EMBL" id="EHP45143.1"/>
    </source>
</evidence>
<dbReference type="STRING" id="742817.HMPREF9449_02988"/>
<dbReference type="CDD" id="cd18809">
    <property type="entry name" value="SF1_C_RecD"/>
    <property type="match status" value="1"/>
</dbReference>
<accession>H1DL52</accession>
<dbReference type="SUPFAM" id="SSF52540">
    <property type="entry name" value="P-loop containing nucleoside triphosphate hydrolases"/>
    <property type="match status" value="2"/>
</dbReference>
<dbReference type="EMBL" id="ADMC01000034">
    <property type="protein sequence ID" value="EHP45143.1"/>
    <property type="molecule type" value="Genomic_DNA"/>
</dbReference>
<keyword evidence="5" id="KW-1185">Reference proteome</keyword>
<dbReference type="CDD" id="cd17933">
    <property type="entry name" value="DEXSc_RecD-like"/>
    <property type="match status" value="1"/>
</dbReference>
<evidence type="ECO:0000256" key="1">
    <source>
        <dbReference type="ARBA" id="ARBA00022741"/>
    </source>
</evidence>
<dbReference type="AlphaFoldDB" id="H1DL52"/>
<dbReference type="Gene3D" id="3.40.50.300">
    <property type="entry name" value="P-loop containing nucleotide triphosphate hydrolases"/>
    <property type="match status" value="2"/>
</dbReference>
<dbReference type="PATRIC" id="fig|742817.3.peg.3197"/>
<sequence length="479" mass="55309">MIEKHFEEIILKYFDFEFSPTQKKAANEFIRFFFEREEESLFILKGFAGTGKTSLVSAIVNALLSFDYKVVLLAPTGRAAKVFSAYVGQSAFTIHKKIYRQKSATEGEGIFDLGFNGGANTLFFVDEASMIANAGEESNFGSGRLLDDLMEYVYNGRNNRLVLIGDMAQLPPVGLEISPALDPQQLRSLYHIKVYEAMLTDVMRQARQSGILYNATVIRQHIGGSVVECALRIAGFPDVYRINGGELLEAIEDCYGKYGVDETIVVCRSNKRANRFNEGIRRTILYREEDFCSGDRIMVVKNNYYWGKDYEHIDFIANGDIATVNRVGKRAEIYGYHFARTTLSIDSYEEEINVWVMLDTLISDAPALTYEESRNFYNRIEADYAEWTSRRKRFEKVRENEFFNALQIKFAYAVTCHKAQGGQWDAVFVDQGWITEERMTGEYWRWLYTAVTRARKRLYFINFKPEFFEEEEKIDKICE</sequence>
<dbReference type="PANTHER" id="PTHR43788">
    <property type="entry name" value="DNA2/NAM7 HELICASE FAMILY MEMBER"/>
    <property type="match status" value="1"/>
</dbReference>
<dbReference type="GeneID" id="98070506"/>
<keyword evidence="1" id="KW-0547">Nucleotide-binding</keyword>
<dbReference type="InterPro" id="IPR027785">
    <property type="entry name" value="UvrD-like_helicase_C"/>
</dbReference>
<gene>
    <name evidence="4" type="ORF">HMPREF9449_02988</name>
</gene>
<dbReference type="InterPro" id="IPR050534">
    <property type="entry name" value="Coronavir_polyprotein_1ab"/>
</dbReference>
<dbReference type="PANTHER" id="PTHR43788:SF6">
    <property type="entry name" value="DNA HELICASE B"/>
    <property type="match status" value="1"/>
</dbReference>
<protein>
    <recommendedName>
        <fullName evidence="3">UvrD-like helicase C-terminal domain-containing protein</fullName>
    </recommendedName>
</protein>
<evidence type="ECO:0000313" key="5">
    <source>
        <dbReference type="Proteomes" id="UP000004892"/>
    </source>
</evidence>
<dbReference type="Pfam" id="PF13538">
    <property type="entry name" value="UvrD_C_2"/>
    <property type="match status" value="1"/>
</dbReference>
<organism evidence="4 5">
    <name type="scientific">Odoribacter laneus YIT 12061</name>
    <dbReference type="NCBI Taxonomy" id="742817"/>
    <lineage>
        <taxon>Bacteria</taxon>
        <taxon>Pseudomonadati</taxon>
        <taxon>Bacteroidota</taxon>
        <taxon>Bacteroidia</taxon>
        <taxon>Bacteroidales</taxon>
        <taxon>Odoribacteraceae</taxon>
        <taxon>Odoribacter</taxon>
    </lineage>
</organism>
<evidence type="ECO:0000259" key="3">
    <source>
        <dbReference type="Pfam" id="PF13538"/>
    </source>
</evidence>
<dbReference type="eggNOG" id="COG0507">
    <property type="taxonomic scope" value="Bacteria"/>
</dbReference>
<reference evidence="4 5" key="1">
    <citation type="submission" date="2012-01" db="EMBL/GenBank/DDBJ databases">
        <title>The Genome Sequence of Odoribacter laneus YIT 12061.</title>
        <authorList>
            <consortium name="The Broad Institute Genome Sequencing Platform"/>
            <person name="Earl A."/>
            <person name="Ward D."/>
            <person name="Feldgarden M."/>
            <person name="Gevers D."/>
            <person name="Morotomi M."/>
            <person name="Young S.K."/>
            <person name="Zeng Q."/>
            <person name="Gargeya S."/>
            <person name="Fitzgerald M."/>
            <person name="Haas B."/>
            <person name="Abouelleil A."/>
            <person name="Alvarado L."/>
            <person name="Arachchi H.M."/>
            <person name="Berlin A."/>
            <person name="Chapman S.B."/>
            <person name="Gearin G."/>
            <person name="Goldberg J."/>
            <person name="Griggs A."/>
            <person name="Gujja S."/>
            <person name="Hansen M."/>
            <person name="Heiman D."/>
            <person name="Howarth C."/>
            <person name="Larimer J."/>
            <person name="Lui A."/>
            <person name="MacDonald P.J.P."/>
            <person name="McCowen C."/>
            <person name="Montmayeur A."/>
            <person name="Murphy C."/>
            <person name="Neiman D."/>
            <person name="Pearson M."/>
            <person name="Priest M."/>
            <person name="Roberts A."/>
            <person name="Saif S."/>
            <person name="Shea T."/>
            <person name="Sisk P."/>
            <person name="Stolte C."/>
            <person name="Sykes S."/>
            <person name="Wortman J."/>
            <person name="Nusbaum C."/>
            <person name="Birren B."/>
        </authorList>
    </citation>
    <scope>NUCLEOTIDE SEQUENCE [LARGE SCALE GENOMIC DNA]</scope>
    <source>
        <strain evidence="4 5">YIT 12061</strain>
    </source>
</reference>
<dbReference type="Proteomes" id="UP000004892">
    <property type="component" value="Unassembled WGS sequence"/>
</dbReference>
<dbReference type="HOGENOM" id="CLU_017039_0_0_10"/>
<keyword evidence="2" id="KW-0067">ATP-binding</keyword>
<proteinExistence type="predicted"/>
<dbReference type="Pfam" id="PF13604">
    <property type="entry name" value="AAA_30"/>
    <property type="match status" value="1"/>
</dbReference>
<dbReference type="InterPro" id="IPR027417">
    <property type="entry name" value="P-loop_NTPase"/>
</dbReference>
<evidence type="ECO:0000256" key="2">
    <source>
        <dbReference type="ARBA" id="ARBA00022840"/>
    </source>
</evidence>
<comment type="caution">
    <text evidence="4">The sequence shown here is derived from an EMBL/GenBank/DDBJ whole genome shotgun (WGS) entry which is preliminary data.</text>
</comment>
<dbReference type="GO" id="GO:0005524">
    <property type="term" value="F:ATP binding"/>
    <property type="evidence" value="ECO:0007669"/>
    <property type="project" value="UniProtKB-KW"/>
</dbReference>
<feature type="domain" description="UvrD-like helicase C-terminal" evidence="3">
    <location>
        <begin position="410"/>
        <end position="461"/>
    </location>
</feature>
<dbReference type="GO" id="GO:0003678">
    <property type="term" value="F:DNA helicase activity"/>
    <property type="evidence" value="ECO:0007669"/>
    <property type="project" value="UniProtKB-ARBA"/>
</dbReference>